<dbReference type="Proteomes" id="UP001408356">
    <property type="component" value="Unassembled WGS sequence"/>
</dbReference>
<evidence type="ECO:0000256" key="1">
    <source>
        <dbReference type="SAM" id="MobiDB-lite"/>
    </source>
</evidence>
<feature type="compositionally biased region" description="Basic and acidic residues" evidence="1">
    <location>
        <begin position="216"/>
        <end position="225"/>
    </location>
</feature>
<keyword evidence="2" id="KW-0812">Transmembrane</keyword>
<feature type="region of interest" description="Disordered" evidence="1">
    <location>
        <begin position="212"/>
        <end position="239"/>
    </location>
</feature>
<feature type="compositionally biased region" description="Low complexity" evidence="1">
    <location>
        <begin position="142"/>
        <end position="156"/>
    </location>
</feature>
<evidence type="ECO:0000256" key="2">
    <source>
        <dbReference type="SAM" id="Phobius"/>
    </source>
</evidence>
<gene>
    <name evidence="3" type="ORF">SUNI508_04242</name>
</gene>
<dbReference type="EMBL" id="JARVKF010000079">
    <property type="protein sequence ID" value="KAK9423348.1"/>
    <property type="molecule type" value="Genomic_DNA"/>
</dbReference>
<feature type="compositionally biased region" description="Polar residues" evidence="1">
    <location>
        <begin position="100"/>
        <end position="113"/>
    </location>
</feature>
<keyword evidence="2" id="KW-0472">Membrane</keyword>
<feature type="compositionally biased region" description="Polar residues" evidence="1">
    <location>
        <begin position="126"/>
        <end position="135"/>
    </location>
</feature>
<sequence length="343" mass="34943">MATEGGNTGWGLEYSLTQGETAAACCPTGFTPSFIETLSTYAATCINLATSTSFSTVVCDSGNFEDFSLLTLPNNDMKTFTVYAPLIQLNFQASDLPAMTSSQTSRASTSGDASPSSTGQSLPSSKANPSTTSDPVASLVPSSLRSSGTASSTSESSGGGGSSSGSAGDSDDDSTSSGSSMTTGAKVGIGVGVGVGVIALIIVAFFIGRSRRKEKKPGGEDEKRAAASTNGKVVGLDRQKSIRAEMGGDDIVELPGNKTQELPATALSVGSPRQPAAIFELEADNPSTLAPPKHFSRKGDTLVSPVTPTRPGAHSPVSPVTPTRPSHESTGPTHESNLRNEVI</sequence>
<protein>
    <submittedName>
        <fullName evidence="3">Uncharacterized protein</fullName>
    </submittedName>
</protein>
<proteinExistence type="predicted"/>
<comment type="caution">
    <text evidence="3">The sequence shown here is derived from an EMBL/GenBank/DDBJ whole genome shotgun (WGS) entry which is preliminary data.</text>
</comment>
<evidence type="ECO:0000313" key="3">
    <source>
        <dbReference type="EMBL" id="KAK9423348.1"/>
    </source>
</evidence>
<keyword evidence="4" id="KW-1185">Reference proteome</keyword>
<evidence type="ECO:0000313" key="4">
    <source>
        <dbReference type="Proteomes" id="UP001408356"/>
    </source>
</evidence>
<feature type="transmembrane region" description="Helical" evidence="2">
    <location>
        <begin position="187"/>
        <end position="207"/>
    </location>
</feature>
<feature type="region of interest" description="Disordered" evidence="1">
    <location>
        <begin position="286"/>
        <end position="343"/>
    </location>
</feature>
<feature type="region of interest" description="Disordered" evidence="1">
    <location>
        <begin position="100"/>
        <end position="181"/>
    </location>
</feature>
<keyword evidence="2" id="KW-1133">Transmembrane helix</keyword>
<name>A0ABR2V8V3_9PEZI</name>
<reference evidence="3 4" key="1">
    <citation type="journal article" date="2024" name="J. Plant Pathol.">
        <title>Sequence and assembly of the genome of Seiridium unicorne, isolate CBS 538.82, causal agent of cypress canker disease.</title>
        <authorList>
            <person name="Scali E."/>
            <person name="Rocca G.D."/>
            <person name="Danti R."/>
            <person name="Garbelotto M."/>
            <person name="Barberini S."/>
            <person name="Baroncelli R."/>
            <person name="Emiliani G."/>
        </authorList>
    </citation>
    <scope>NUCLEOTIDE SEQUENCE [LARGE SCALE GENOMIC DNA]</scope>
    <source>
        <strain evidence="3 4">BM-138-508</strain>
    </source>
</reference>
<feature type="compositionally biased region" description="Low complexity" evidence="1">
    <location>
        <begin position="114"/>
        <end position="125"/>
    </location>
</feature>
<organism evidence="3 4">
    <name type="scientific">Seiridium unicorne</name>
    <dbReference type="NCBI Taxonomy" id="138068"/>
    <lineage>
        <taxon>Eukaryota</taxon>
        <taxon>Fungi</taxon>
        <taxon>Dikarya</taxon>
        <taxon>Ascomycota</taxon>
        <taxon>Pezizomycotina</taxon>
        <taxon>Sordariomycetes</taxon>
        <taxon>Xylariomycetidae</taxon>
        <taxon>Amphisphaeriales</taxon>
        <taxon>Sporocadaceae</taxon>
        <taxon>Seiridium</taxon>
    </lineage>
</organism>
<feature type="compositionally biased region" description="Low complexity" evidence="1">
    <location>
        <begin position="315"/>
        <end position="324"/>
    </location>
</feature>
<accession>A0ABR2V8V3</accession>